<evidence type="ECO:0000256" key="2">
    <source>
        <dbReference type="ARBA" id="ARBA00023125"/>
    </source>
</evidence>
<feature type="domain" description="Proliferating cell nuclear antigen PCNA C-terminal" evidence="5">
    <location>
        <begin position="143"/>
        <end position="270"/>
    </location>
</feature>
<dbReference type="Pfam" id="PF00705">
    <property type="entry name" value="PCNA_N"/>
    <property type="match status" value="1"/>
</dbReference>
<dbReference type="PANTHER" id="PTHR11352">
    <property type="entry name" value="PROLIFERATING CELL NUCLEAR ANTIGEN"/>
    <property type="match status" value="1"/>
</dbReference>
<dbReference type="GO" id="GO:0006298">
    <property type="term" value="P:mismatch repair"/>
    <property type="evidence" value="ECO:0007669"/>
    <property type="project" value="TreeGrafter"/>
</dbReference>
<dbReference type="PROSITE" id="PS00293">
    <property type="entry name" value="PCNA_2"/>
    <property type="match status" value="1"/>
</dbReference>
<dbReference type="GO" id="GO:0019985">
    <property type="term" value="P:translesion synthesis"/>
    <property type="evidence" value="ECO:0007669"/>
    <property type="project" value="TreeGrafter"/>
</dbReference>
<protein>
    <submittedName>
        <fullName evidence="6">DekiORF104</fullName>
    </submittedName>
</protein>
<evidence type="ECO:0000313" key="6">
    <source>
        <dbReference type="EMBL" id="AFS51981.1"/>
    </source>
</evidence>
<dbReference type="InterPro" id="IPR022649">
    <property type="entry name" value="Pr_cel_nuc_antig_C"/>
</dbReference>
<name>V9LSP5_9ABAC</name>
<dbReference type="InterPro" id="IPR022648">
    <property type="entry name" value="Pr_cel_nuc_antig_N"/>
</dbReference>
<sequence>MCKPFVLTNQSNTDIAAMLFEAQFETAAVFKRIIEAVRDVITHATFDCDDDGIHMQSMDAMHVALASLHLRAAAFRTYRCERAISMSMPLDSLRKILKCAADKDGLSIKAQSGDDVVTFVISTHNTISTYTLKLMTIDVEHLGVPDCEYACVVSMSSAKFAQICRDLLHFGDSVIIRCGKRGVQFRVNGDIGSADVQVGAGENTNVDDNLTVSRATEVITHTFAGKYLHNFAKGASLSSNVIISLSDDLPLKVEYSIGNVGTLQYFLAPKIINDDDDDDNNNDDIDQ</sequence>
<evidence type="ECO:0000256" key="1">
    <source>
        <dbReference type="ARBA" id="ARBA00010462"/>
    </source>
</evidence>
<keyword evidence="2 3" id="KW-0238">DNA-binding</keyword>
<dbReference type="InterPro" id="IPR022659">
    <property type="entry name" value="Pr_cel_nuc_antig_CS"/>
</dbReference>
<dbReference type="InterPro" id="IPR046938">
    <property type="entry name" value="DNA_clamp_sf"/>
</dbReference>
<organism evidence="6">
    <name type="scientific">Dendrolimus kikuchii nucleopolyhedrovirus</name>
    <dbReference type="NCBI Taxonomy" id="1219875"/>
    <lineage>
        <taxon>Viruses</taxon>
        <taxon>Viruses incertae sedis</taxon>
        <taxon>Naldaviricetes</taxon>
        <taxon>Lefavirales</taxon>
        <taxon>Baculoviridae</taxon>
        <taxon>Alphabaculovirus</taxon>
    </lineage>
</organism>
<dbReference type="GO" id="GO:0030337">
    <property type="term" value="F:DNA polymerase processivity factor activity"/>
    <property type="evidence" value="ECO:0007669"/>
    <property type="project" value="InterPro"/>
</dbReference>
<feature type="domain" description="Proliferating cell nuclear antigen PCNA N-terminal" evidence="4">
    <location>
        <begin position="19"/>
        <end position="140"/>
    </location>
</feature>
<dbReference type="GO" id="GO:0006275">
    <property type="term" value="P:regulation of DNA replication"/>
    <property type="evidence" value="ECO:0007669"/>
    <property type="project" value="InterPro"/>
</dbReference>
<dbReference type="GO" id="GO:0003677">
    <property type="term" value="F:DNA binding"/>
    <property type="evidence" value="ECO:0007669"/>
    <property type="project" value="UniProtKB-KW"/>
</dbReference>
<comment type="similarity">
    <text evidence="1 3">Belongs to the PCNA family.</text>
</comment>
<dbReference type="HAMAP" id="MF_00317">
    <property type="entry name" value="DNApol_clamp_arch"/>
    <property type="match status" value="1"/>
</dbReference>
<dbReference type="PANTHER" id="PTHR11352:SF0">
    <property type="entry name" value="PROLIFERATING CELL NUCLEAR ANTIGEN"/>
    <property type="match status" value="1"/>
</dbReference>
<dbReference type="Pfam" id="PF02747">
    <property type="entry name" value="PCNA_C"/>
    <property type="match status" value="1"/>
</dbReference>
<dbReference type="SUPFAM" id="SSF55979">
    <property type="entry name" value="DNA clamp"/>
    <property type="match status" value="2"/>
</dbReference>
<proteinExistence type="inferred from homology"/>
<accession>V9LSP5</accession>
<dbReference type="InterPro" id="IPR000730">
    <property type="entry name" value="Pr_cel_nuc_antig"/>
</dbReference>
<evidence type="ECO:0000259" key="4">
    <source>
        <dbReference type="Pfam" id="PF00705"/>
    </source>
</evidence>
<dbReference type="NCBIfam" id="TIGR00590">
    <property type="entry name" value="pcna"/>
    <property type="match status" value="1"/>
</dbReference>
<dbReference type="CDD" id="cd00577">
    <property type="entry name" value="PCNA"/>
    <property type="match status" value="1"/>
</dbReference>
<evidence type="ECO:0000259" key="5">
    <source>
        <dbReference type="Pfam" id="PF02747"/>
    </source>
</evidence>
<dbReference type="EMBL" id="JX193905">
    <property type="protein sequence ID" value="AFS51981.1"/>
    <property type="molecule type" value="Genomic_DNA"/>
</dbReference>
<dbReference type="GO" id="GO:0006272">
    <property type="term" value="P:leading strand elongation"/>
    <property type="evidence" value="ECO:0007669"/>
    <property type="project" value="TreeGrafter"/>
</dbReference>
<keyword evidence="3" id="KW-0235">DNA replication</keyword>
<reference evidence="6" key="1">
    <citation type="submission" date="2012-06" db="EMBL/GenBank/DDBJ databases">
        <title>Genomic sequencing and analysis of the Dendrolimus kikuchii nucleopolyhedrovirus.</title>
        <authorList>
            <person name="Yang M.M."/>
        </authorList>
    </citation>
    <scope>NUCLEOTIDE SEQUENCE</scope>
    <source>
        <strain evidence="6">YN</strain>
    </source>
</reference>
<evidence type="ECO:0000256" key="3">
    <source>
        <dbReference type="RuleBase" id="RU003671"/>
    </source>
</evidence>
<dbReference type="Gene3D" id="3.70.10.10">
    <property type="match status" value="1"/>
</dbReference>
<dbReference type="PRINTS" id="PR00339">
    <property type="entry name" value="PCNACYCLIN"/>
</dbReference>